<feature type="region of interest" description="Disordered" evidence="1">
    <location>
        <begin position="268"/>
        <end position="350"/>
    </location>
</feature>
<feature type="compositionally biased region" description="Basic and acidic residues" evidence="1">
    <location>
        <begin position="286"/>
        <end position="306"/>
    </location>
</feature>
<feature type="compositionally biased region" description="Basic and acidic residues" evidence="1">
    <location>
        <begin position="227"/>
        <end position="240"/>
    </location>
</feature>
<feature type="region of interest" description="Disordered" evidence="1">
    <location>
        <begin position="669"/>
        <end position="689"/>
    </location>
</feature>
<evidence type="ECO:0000313" key="3">
    <source>
        <dbReference type="Proteomes" id="UP000285326"/>
    </source>
</evidence>
<accession>A0A420IL82</accession>
<name>A0A420IL82_9PEZI</name>
<feature type="compositionally biased region" description="Basic and acidic residues" evidence="1">
    <location>
        <begin position="127"/>
        <end position="140"/>
    </location>
</feature>
<feature type="compositionally biased region" description="Basic residues" evidence="1">
    <location>
        <begin position="53"/>
        <end position="64"/>
    </location>
</feature>
<feature type="region of interest" description="Disordered" evidence="1">
    <location>
        <begin position="584"/>
        <end position="628"/>
    </location>
</feature>
<feature type="region of interest" description="Disordered" evidence="1">
    <location>
        <begin position="511"/>
        <end position="570"/>
    </location>
</feature>
<dbReference type="EMBL" id="MCBS01023535">
    <property type="protein sequence ID" value="RKF75225.1"/>
    <property type="molecule type" value="Genomic_DNA"/>
</dbReference>
<organism evidence="2 3">
    <name type="scientific">Golovinomyces cichoracearum</name>
    <dbReference type="NCBI Taxonomy" id="62708"/>
    <lineage>
        <taxon>Eukaryota</taxon>
        <taxon>Fungi</taxon>
        <taxon>Dikarya</taxon>
        <taxon>Ascomycota</taxon>
        <taxon>Pezizomycotina</taxon>
        <taxon>Leotiomycetes</taxon>
        <taxon>Erysiphales</taxon>
        <taxon>Erysiphaceae</taxon>
        <taxon>Golovinomyces</taxon>
    </lineage>
</organism>
<feature type="region of interest" description="Disordered" evidence="1">
    <location>
        <begin position="1"/>
        <end position="141"/>
    </location>
</feature>
<feature type="region of interest" description="Disordered" evidence="1">
    <location>
        <begin position="403"/>
        <end position="442"/>
    </location>
</feature>
<proteinExistence type="predicted"/>
<evidence type="ECO:0000256" key="1">
    <source>
        <dbReference type="SAM" id="MobiDB-lite"/>
    </source>
</evidence>
<feature type="compositionally biased region" description="Basic and acidic residues" evidence="1">
    <location>
        <begin position="207"/>
        <end position="218"/>
    </location>
</feature>
<feature type="compositionally biased region" description="Polar residues" evidence="1">
    <location>
        <begin position="520"/>
        <end position="533"/>
    </location>
</feature>
<feature type="compositionally biased region" description="Polar residues" evidence="1">
    <location>
        <begin position="541"/>
        <end position="552"/>
    </location>
</feature>
<sequence length="804" mass="90566">MASYDSRQNFPHMLQTNDLTSNSDYSHRDLEVDEESDSSSICHSPCWDDISGKKSKNEKRKKKQQEKELEKAREKEQRFSLKASELASAMTRTKKLKKLPPNLKSASKITSLEKKHDPTRISPSIQHENRTEFSASKEKNLSSNIDNSTGSLLACISPFATNASHPSTCHPNIEFLGGLKLRRAEEANVQEAIRQVKIKDRNENRYYSREAMKSRKSDSSTVNPVRLYHDNGAEWPSRNKEQLLRQEFNRSSSFKGPEKAEDFFSISRSTKEHQDSPKVQSSSDVGRSKDKLRENKSGGPLRDFHPGHFYCQSSQTIDNKIPKPQSPKKIDRLSNQSSQNIDKKFSYPQSPDTLDHLSNLGVAISHSDMEVAGSFMKRAKIQRCKRPRGSKFPAPIVVGTLRHTTKQSDQTENETILAPNSAPPRSRSVDAQNKSPPTYGLRDVTSASYTEYSKSSNHPSPDSISVYSVSSQTLASTKHRSWSDQAIYDLGIDVGLASPMMEITQESKKLFDNDDDTHQRNSTARFSHAVSTDSSEEYSTQDDLSNITTPTESRPHSSKEKSPKEYQNEAWSEQMVARLELQVESEQDVESKMDGQKNSSKSYFNTTGRSNNVPQDTKVLPLNDPNEQIQQSNVLTSRSKDLYNEAVNQQDLPQSIEEQRPWGPLRGLIKKPQKQKKPSNPPNYNINSDVRNYSQYLQEARSRIGTSALSSRTGRSNRNFLVAQTAVEPFAKMFVVCCSCKYFHDLPSKLYACMSKPDDLVAEEKHGVSGVITTTVKCPWCGHGMSSSCCAGYATVVYLKERLH</sequence>
<comment type="caution">
    <text evidence="2">The sequence shown here is derived from an EMBL/GenBank/DDBJ whole genome shotgun (WGS) entry which is preliminary data.</text>
</comment>
<feature type="compositionally biased region" description="Polar residues" evidence="1">
    <location>
        <begin position="1"/>
        <end position="24"/>
    </location>
</feature>
<feature type="compositionally biased region" description="Basic and acidic residues" evidence="1">
    <location>
        <begin position="65"/>
        <end position="79"/>
    </location>
</feature>
<dbReference type="Proteomes" id="UP000285326">
    <property type="component" value="Unassembled WGS sequence"/>
</dbReference>
<feature type="region of interest" description="Disordered" evidence="1">
    <location>
        <begin position="207"/>
        <end position="240"/>
    </location>
</feature>
<gene>
    <name evidence="2" type="ORF">GcM1_235080</name>
</gene>
<evidence type="ECO:0000313" key="2">
    <source>
        <dbReference type="EMBL" id="RKF75225.1"/>
    </source>
</evidence>
<reference evidence="2 3" key="1">
    <citation type="journal article" date="2018" name="BMC Genomics">
        <title>Comparative genome analyses reveal sequence features reflecting distinct modes of host-adaptation between dicot and monocot powdery mildew.</title>
        <authorList>
            <person name="Wu Y."/>
            <person name="Ma X."/>
            <person name="Pan Z."/>
            <person name="Kale S.D."/>
            <person name="Song Y."/>
            <person name="King H."/>
            <person name="Zhang Q."/>
            <person name="Presley C."/>
            <person name="Deng X."/>
            <person name="Wei C.I."/>
            <person name="Xiao S."/>
        </authorList>
    </citation>
    <scope>NUCLEOTIDE SEQUENCE [LARGE SCALE GENOMIC DNA]</scope>
    <source>
        <strain evidence="2">UMSG1</strain>
    </source>
</reference>
<protein>
    <submittedName>
        <fullName evidence="2">Putative bgh specific protein</fullName>
    </submittedName>
</protein>
<dbReference type="AlphaFoldDB" id="A0A420IL82"/>
<feature type="compositionally biased region" description="Polar residues" evidence="1">
    <location>
        <begin position="596"/>
        <end position="615"/>
    </location>
</feature>
<feature type="compositionally biased region" description="Basic and acidic residues" evidence="1">
    <location>
        <begin position="553"/>
        <end position="567"/>
    </location>
</feature>